<dbReference type="GO" id="GO:0003777">
    <property type="term" value="F:microtubule motor activity"/>
    <property type="evidence" value="ECO:0007669"/>
    <property type="project" value="InterPro"/>
</dbReference>
<dbReference type="GO" id="GO:0008017">
    <property type="term" value="F:microtubule binding"/>
    <property type="evidence" value="ECO:0007669"/>
    <property type="project" value="InterPro"/>
</dbReference>
<evidence type="ECO:0000313" key="9">
    <source>
        <dbReference type="EMBL" id="EAU35913.1"/>
    </source>
</evidence>
<keyword evidence="3 5" id="KW-0067">ATP-binding</keyword>
<organism evidence="9 10">
    <name type="scientific">Aspergillus terreus (strain NIH 2624 / FGSC A1156)</name>
    <dbReference type="NCBI Taxonomy" id="341663"/>
    <lineage>
        <taxon>Eukaryota</taxon>
        <taxon>Fungi</taxon>
        <taxon>Dikarya</taxon>
        <taxon>Ascomycota</taxon>
        <taxon>Pezizomycotina</taxon>
        <taxon>Eurotiomycetes</taxon>
        <taxon>Eurotiomycetidae</taxon>
        <taxon>Eurotiales</taxon>
        <taxon>Aspergillaceae</taxon>
        <taxon>Aspergillus</taxon>
        <taxon>Aspergillus subgen. Circumdati</taxon>
    </lineage>
</organism>
<dbReference type="InterPro" id="IPR027417">
    <property type="entry name" value="P-loop_NTPase"/>
</dbReference>
<dbReference type="Proteomes" id="UP000007963">
    <property type="component" value="Unassembled WGS sequence"/>
</dbReference>
<evidence type="ECO:0000256" key="1">
    <source>
        <dbReference type="ARBA" id="ARBA00022701"/>
    </source>
</evidence>
<dbReference type="AlphaFoldDB" id="Q0CQC3"/>
<evidence type="ECO:0000256" key="7">
    <source>
        <dbReference type="SAM" id="MobiDB-lite"/>
    </source>
</evidence>
<dbReference type="InterPro" id="IPR001752">
    <property type="entry name" value="Kinesin_motor_dom"/>
</dbReference>
<dbReference type="eggNOG" id="KOG0247">
    <property type="taxonomic scope" value="Eukaryota"/>
</dbReference>
<comment type="similarity">
    <text evidence="5">Belongs to the TRAFAC class myosin-kinesin ATPase superfamily. Kinesin family.</text>
</comment>
<evidence type="ECO:0000256" key="6">
    <source>
        <dbReference type="SAM" id="Coils"/>
    </source>
</evidence>
<feature type="compositionally biased region" description="Polar residues" evidence="7">
    <location>
        <begin position="191"/>
        <end position="230"/>
    </location>
</feature>
<name>Q0CQC3_ASPTN</name>
<evidence type="ECO:0000256" key="4">
    <source>
        <dbReference type="ARBA" id="ARBA00023175"/>
    </source>
</evidence>
<feature type="region of interest" description="Disordered" evidence="7">
    <location>
        <begin position="792"/>
        <end position="825"/>
    </location>
</feature>
<evidence type="ECO:0000256" key="3">
    <source>
        <dbReference type="ARBA" id="ARBA00022840"/>
    </source>
</evidence>
<accession>Q0CQC3</accession>
<dbReference type="GO" id="GO:0016887">
    <property type="term" value="F:ATP hydrolysis activity"/>
    <property type="evidence" value="ECO:0007669"/>
    <property type="project" value="TreeGrafter"/>
</dbReference>
<dbReference type="GO" id="GO:0005871">
    <property type="term" value="C:kinesin complex"/>
    <property type="evidence" value="ECO:0007669"/>
    <property type="project" value="TreeGrafter"/>
</dbReference>
<dbReference type="STRING" id="341663.Q0CQC3"/>
<dbReference type="GO" id="GO:0007018">
    <property type="term" value="P:microtubule-based movement"/>
    <property type="evidence" value="ECO:0007669"/>
    <property type="project" value="InterPro"/>
</dbReference>
<dbReference type="VEuPathDB" id="FungiDB:ATEG_04111"/>
<dbReference type="GO" id="GO:0005874">
    <property type="term" value="C:microtubule"/>
    <property type="evidence" value="ECO:0007669"/>
    <property type="project" value="UniProtKB-KW"/>
</dbReference>
<keyword evidence="4 5" id="KW-0505">Motor protein</keyword>
<dbReference type="RefSeq" id="XP_001213289.1">
    <property type="nucleotide sequence ID" value="XM_001213289.1"/>
</dbReference>
<feature type="domain" description="Kinesin motor" evidence="8">
    <location>
        <begin position="9"/>
        <end position="573"/>
    </location>
</feature>
<dbReference type="HOGENOM" id="CLU_004757_1_0_1"/>
<dbReference type="GO" id="GO:0005524">
    <property type="term" value="F:ATP binding"/>
    <property type="evidence" value="ECO:0007669"/>
    <property type="project" value="UniProtKB-UniRule"/>
</dbReference>
<evidence type="ECO:0000313" key="10">
    <source>
        <dbReference type="Proteomes" id="UP000007963"/>
    </source>
</evidence>
<dbReference type="EMBL" id="CH476598">
    <property type="protein sequence ID" value="EAU35913.1"/>
    <property type="molecule type" value="Genomic_DNA"/>
</dbReference>
<dbReference type="OrthoDB" id="123929at2759"/>
<feature type="compositionally biased region" description="Polar residues" evidence="7">
    <location>
        <begin position="763"/>
        <end position="774"/>
    </location>
</feature>
<dbReference type="GO" id="GO:0005634">
    <property type="term" value="C:nucleus"/>
    <property type="evidence" value="ECO:0007669"/>
    <property type="project" value="TreeGrafter"/>
</dbReference>
<dbReference type="SMART" id="SM00129">
    <property type="entry name" value="KISc"/>
    <property type="match status" value="1"/>
</dbReference>
<dbReference type="OMA" id="NRHPQKA"/>
<protein>
    <recommendedName>
        <fullName evidence="8">Kinesin motor domain-containing protein</fullName>
    </recommendedName>
</protein>
<gene>
    <name evidence="9" type="ORF">ATEG_04111</name>
</gene>
<feature type="coiled-coil region" evidence="6">
    <location>
        <begin position="605"/>
        <end position="639"/>
    </location>
</feature>
<dbReference type="FunFam" id="3.40.850.10:FF:000091">
    <property type="entry name" value="Kinesin family protein"/>
    <property type="match status" value="1"/>
</dbReference>
<dbReference type="Pfam" id="PF00225">
    <property type="entry name" value="Kinesin"/>
    <property type="match status" value="2"/>
</dbReference>
<dbReference type="SUPFAM" id="SSF52540">
    <property type="entry name" value="P-loop containing nucleoside triphosphate hydrolases"/>
    <property type="match status" value="1"/>
</dbReference>
<feature type="binding site" evidence="5">
    <location>
        <begin position="109"/>
        <end position="116"/>
    </location>
    <ligand>
        <name>ATP</name>
        <dbReference type="ChEBI" id="CHEBI:30616"/>
    </ligand>
</feature>
<dbReference type="PANTHER" id="PTHR24115:SF1008">
    <property type="entry name" value="KINESIN-LIKE PROTEIN SUBITO"/>
    <property type="match status" value="1"/>
</dbReference>
<feature type="region of interest" description="Disordered" evidence="7">
    <location>
        <begin position="754"/>
        <end position="778"/>
    </location>
</feature>
<dbReference type="InterPro" id="IPR036961">
    <property type="entry name" value="Kinesin_motor_dom_sf"/>
</dbReference>
<keyword evidence="1" id="KW-0493">Microtubule</keyword>
<dbReference type="GeneID" id="4318665"/>
<evidence type="ECO:0000259" key="8">
    <source>
        <dbReference type="PROSITE" id="PS50067"/>
    </source>
</evidence>
<reference evidence="10" key="1">
    <citation type="submission" date="2005-09" db="EMBL/GenBank/DDBJ databases">
        <title>Annotation of the Aspergillus terreus NIH2624 genome.</title>
        <authorList>
            <person name="Birren B.W."/>
            <person name="Lander E.S."/>
            <person name="Galagan J.E."/>
            <person name="Nusbaum C."/>
            <person name="Devon K."/>
            <person name="Henn M."/>
            <person name="Ma L.-J."/>
            <person name="Jaffe D.B."/>
            <person name="Butler J."/>
            <person name="Alvarez P."/>
            <person name="Gnerre S."/>
            <person name="Grabherr M."/>
            <person name="Kleber M."/>
            <person name="Mauceli E.W."/>
            <person name="Brockman W."/>
            <person name="Rounsley S."/>
            <person name="Young S.K."/>
            <person name="LaButti K."/>
            <person name="Pushparaj V."/>
            <person name="DeCaprio D."/>
            <person name="Crawford M."/>
            <person name="Koehrsen M."/>
            <person name="Engels R."/>
            <person name="Montgomery P."/>
            <person name="Pearson M."/>
            <person name="Howarth C."/>
            <person name="Larson L."/>
            <person name="Luoma S."/>
            <person name="White J."/>
            <person name="Alvarado L."/>
            <person name="Kodira C.D."/>
            <person name="Zeng Q."/>
            <person name="Oleary S."/>
            <person name="Yandava C."/>
            <person name="Denning D.W."/>
            <person name="Nierman W.C."/>
            <person name="Milne T."/>
            <person name="Madden K."/>
        </authorList>
    </citation>
    <scope>NUCLEOTIDE SEQUENCE [LARGE SCALE GENOMIC DNA]</scope>
    <source>
        <strain evidence="10">NIH 2624 / FGSC A1156</strain>
    </source>
</reference>
<evidence type="ECO:0000256" key="5">
    <source>
        <dbReference type="PROSITE-ProRule" id="PRU00283"/>
    </source>
</evidence>
<evidence type="ECO:0000256" key="2">
    <source>
        <dbReference type="ARBA" id="ARBA00022741"/>
    </source>
</evidence>
<dbReference type="PRINTS" id="PR00380">
    <property type="entry name" value="KINESINHEAVY"/>
</dbReference>
<keyword evidence="2 5" id="KW-0547">Nucleotide-binding</keyword>
<dbReference type="InterPro" id="IPR027640">
    <property type="entry name" value="Kinesin-like_fam"/>
</dbReference>
<dbReference type="Gene3D" id="3.40.850.10">
    <property type="entry name" value="Kinesin motor domain"/>
    <property type="match status" value="2"/>
</dbReference>
<dbReference type="PROSITE" id="PS50067">
    <property type="entry name" value="KINESIN_MOTOR_2"/>
    <property type="match status" value="1"/>
</dbReference>
<dbReference type="FunFam" id="3.40.850.10:FF:000120">
    <property type="entry name" value="Kinesin family protein"/>
    <property type="match status" value="1"/>
</dbReference>
<feature type="region of interest" description="Disordered" evidence="7">
    <location>
        <begin position="181"/>
        <end position="232"/>
    </location>
</feature>
<keyword evidence="6" id="KW-0175">Coiled coil</keyword>
<dbReference type="PANTHER" id="PTHR24115">
    <property type="entry name" value="KINESIN-RELATED"/>
    <property type="match status" value="1"/>
</dbReference>
<sequence>MDPPRPASLFQVYLRLRPPISQSQDHQPERFLTVEEPESDGHEIAAPTRTHVTLQPPNDGRRRGIERFGFTQVFEESASQLNVFQDTGLESLIRGVLLEGRDGLVATLGVTGSGKSHTILGSKTQKGITQMGLDVIFKSLASTIRPPDNTITPLSLASVSESDHTESQIFTAQTFLEAVYGDPGADRGRNSRAQTPMSSSRAQTPMTVRTPSPGSPLQRTPTRPHTSPGSRLNLFRGPIPLLLPSAHYSPLARQTQDIGPQVGLQHRPRRECPAPTASSTQPLYEWHCAKSQTQTLKEPTPAIVFPRRPMPQRPSALPRSPDVSHLTVELNPNSEYIVLVSMYEVYNDRIFDLLSPAIAPGQGSTMSRQGNAQKDRRRPLFFKSTEGSPDRKVVAGLRKIACATYEEALAILDIGLTERKVTGTGANSVSSRSHGFFCLEVKRRMRNKRTGDETWIGNTLTVADLAGSERARTAKTAGSTLAEAGKINESLMYLGQCLQMQSDIQDGNKTAMVPFRQCKLTELLFSNSFPSSNHGSGHNRHPQKAIMIVTADPLGDYNATSQILRYSALAREVTVPRVASASESSVYSSSLGSLRAPGSGRNSPNIALSEELEQALAEIERLTSENEKLSVRLAEEEIVRTELDMRLKASEERCLVIEQEVREECWAEMDERMEEEKKKWQAALDEQVKIKYSLALWACHNDEHMDRKIELLSRGFEIHEDPEPSRDERIEDLEFENDQLRSKIAALERELTCRSPTKKSKSKNTLEPSRNSNILGRESDIEVALRKMDQLKLAESLSSPSPVPSPGKKKKMTTRKWDLAPEEDI</sequence>
<proteinExistence type="inferred from homology"/>